<feature type="non-terminal residue" evidence="2">
    <location>
        <position position="1"/>
    </location>
</feature>
<gene>
    <name evidence="2" type="ORF">Q8W34_21740</name>
</gene>
<keyword evidence="1" id="KW-0472">Membrane</keyword>
<accession>A0ABT9FKC4</accession>
<keyword evidence="3" id="KW-1185">Reference proteome</keyword>
<feature type="transmembrane region" description="Helical" evidence="1">
    <location>
        <begin position="52"/>
        <end position="75"/>
    </location>
</feature>
<keyword evidence="1" id="KW-0812">Transmembrane</keyword>
<name>A0ABT9FKC4_9GAMM</name>
<evidence type="ECO:0000256" key="1">
    <source>
        <dbReference type="SAM" id="Phobius"/>
    </source>
</evidence>
<organism evidence="2 3">
    <name type="scientific">Pseudoalteromonas marina</name>
    <dbReference type="NCBI Taxonomy" id="267375"/>
    <lineage>
        <taxon>Bacteria</taxon>
        <taxon>Pseudomonadati</taxon>
        <taxon>Pseudomonadota</taxon>
        <taxon>Gammaproteobacteria</taxon>
        <taxon>Alteromonadales</taxon>
        <taxon>Pseudoalteromonadaceae</taxon>
        <taxon>Pseudoalteromonas</taxon>
    </lineage>
</organism>
<sequence>ISCSNLLDSVAASDLATTSSNYIDGRTSSSSSFMLQVAPIPYLLEYSNGLGVAFNLVCILGFFLLIEISSSLAIFR</sequence>
<keyword evidence="1" id="KW-1133">Transmembrane helix</keyword>
<dbReference type="RefSeq" id="WP_305473559.1">
    <property type="nucleotide sequence ID" value="NZ_JAUYVT010000280.1"/>
</dbReference>
<comment type="caution">
    <text evidence="2">The sequence shown here is derived from an EMBL/GenBank/DDBJ whole genome shotgun (WGS) entry which is preliminary data.</text>
</comment>
<dbReference type="Proteomes" id="UP001177212">
    <property type="component" value="Unassembled WGS sequence"/>
</dbReference>
<protein>
    <submittedName>
        <fullName evidence="2">Uncharacterized protein</fullName>
    </submittedName>
</protein>
<evidence type="ECO:0000313" key="2">
    <source>
        <dbReference type="EMBL" id="MDP2567227.1"/>
    </source>
</evidence>
<feature type="non-terminal residue" evidence="2">
    <location>
        <position position="76"/>
    </location>
</feature>
<evidence type="ECO:0000313" key="3">
    <source>
        <dbReference type="Proteomes" id="UP001177212"/>
    </source>
</evidence>
<reference evidence="2" key="1">
    <citation type="submission" date="2023-07" db="EMBL/GenBank/DDBJ databases">
        <title>Genome content predicts the carbon catabolic preferences of heterotrophic bacteria.</title>
        <authorList>
            <person name="Gralka M."/>
        </authorList>
    </citation>
    <scope>NUCLEOTIDE SEQUENCE</scope>
    <source>
        <strain evidence="2">4G09</strain>
    </source>
</reference>
<dbReference type="EMBL" id="JAUYVT010000280">
    <property type="protein sequence ID" value="MDP2567227.1"/>
    <property type="molecule type" value="Genomic_DNA"/>
</dbReference>
<proteinExistence type="predicted"/>